<evidence type="ECO:0000256" key="2">
    <source>
        <dbReference type="PIRSR" id="PIRSR613078-2"/>
    </source>
</evidence>
<sequence>MENASSGTNNGKKPSRLPKRIILVRHGESEGNVDKNIYAITPDHKVQLTEKGKEQSKKAGEMIRGLVCDSRNSGKEKVYFYVSPFLRTRETLKEIGAAFSSSEIIGVREESRVREMDYAKFHNTEKMDEYKKERERYGKFFYRFPGGESAADVYDRVSGFIESLWRDIDMDMISYGANDDINLIIISHGLTIRVLLMRLFRWTAEQVDNLTSPKNAEVRIMELGHEGEYSLALHHDDQTLEKWGLSPEMIANQKLRAYPPKVDLDKRVFSSNYFDHLANIFNLDVKKK</sequence>
<dbReference type="GO" id="GO:0003824">
    <property type="term" value="F:catalytic activity"/>
    <property type="evidence" value="ECO:0007669"/>
    <property type="project" value="InterPro"/>
</dbReference>
<feature type="binding site" evidence="2">
    <location>
        <begin position="115"/>
        <end position="118"/>
    </location>
    <ligand>
        <name>substrate</name>
    </ligand>
</feature>
<dbReference type="Proteomes" id="UP000189701">
    <property type="component" value="Unplaced"/>
</dbReference>
<accession>A0A1U7VXM7</accession>
<keyword evidence="3" id="KW-1185">Reference proteome</keyword>
<evidence type="ECO:0000313" key="3">
    <source>
        <dbReference type="Proteomes" id="UP000189701"/>
    </source>
</evidence>
<dbReference type="Gene3D" id="3.40.50.1240">
    <property type="entry name" value="Phosphoglycerate mutase-like"/>
    <property type="match status" value="1"/>
</dbReference>
<dbReference type="SUPFAM" id="SSF53254">
    <property type="entry name" value="Phosphoglycerate mutase-like"/>
    <property type="match status" value="1"/>
</dbReference>
<dbReference type="AlphaFoldDB" id="A0A1U7VXM7"/>
<dbReference type="Pfam" id="PF00300">
    <property type="entry name" value="His_Phos_1"/>
    <property type="match status" value="1"/>
</dbReference>
<dbReference type="InterPro" id="IPR052765">
    <property type="entry name" value="PGM-Related"/>
</dbReference>
<feature type="active site" description="Tele-phosphohistidine intermediate" evidence="1">
    <location>
        <position position="26"/>
    </location>
</feature>
<feature type="binding site" evidence="2">
    <location>
        <position position="126"/>
    </location>
    <ligand>
        <name>substrate</name>
    </ligand>
</feature>
<dbReference type="InterPro" id="IPR029033">
    <property type="entry name" value="His_PPase_superfam"/>
</dbReference>
<feature type="active site" description="Proton donor/acceptor" evidence="1">
    <location>
        <position position="115"/>
    </location>
</feature>
<feature type="binding site" evidence="2">
    <location>
        <begin position="25"/>
        <end position="32"/>
    </location>
    <ligand>
        <name>substrate</name>
    </ligand>
</feature>
<organism evidence="3 4">
    <name type="scientific">Nicotiana sylvestris</name>
    <name type="common">Wood tobacco</name>
    <name type="synonym">South American tobacco</name>
    <dbReference type="NCBI Taxonomy" id="4096"/>
    <lineage>
        <taxon>Eukaryota</taxon>
        <taxon>Viridiplantae</taxon>
        <taxon>Streptophyta</taxon>
        <taxon>Embryophyta</taxon>
        <taxon>Tracheophyta</taxon>
        <taxon>Spermatophyta</taxon>
        <taxon>Magnoliopsida</taxon>
        <taxon>eudicotyledons</taxon>
        <taxon>Gunneridae</taxon>
        <taxon>Pentapetalae</taxon>
        <taxon>asterids</taxon>
        <taxon>lamiids</taxon>
        <taxon>Solanales</taxon>
        <taxon>Solanaceae</taxon>
        <taxon>Nicotianoideae</taxon>
        <taxon>Nicotianeae</taxon>
        <taxon>Nicotiana</taxon>
    </lineage>
</organism>
<proteinExistence type="predicted"/>
<dbReference type="CDD" id="cd07067">
    <property type="entry name" value="HP_PGM_like"/>
    <property type="match status" value="1"/>
</dbReference>
<feature type="binding site" evidence="2">
    <location>
        <position position="87"/>
    </location>
    <ligand>
        <name>substrate</name>
    </ligand>
</feature>
<dbReference type="PROSITE" id="PS00175">
    <property type="entry name" value="PG_MUTASE"/>
    <property type="match status" value="1"/>
</dbReference>
<evidence type="ECO:0000256" key="1">
    <source>
        <dbReference type="PIRSR" id="PIRSR613078-1"/>
    </source>
</evidence>
<name>A0A1U7VXM7_NICSY</name>
<protein>
    <submittedName>
        <fullName evidence="4">Broad-range acid phosphatase DET1-like</fullName>
    </submittedName>
</protein>
<gene>
    <name evidence="4" type="primary">LOC104221714</name>
</gene>
<dbReference type="InterPro" id="IPR001345">
    <property type="entry name" value="PG/BPGM_mutase_AS"/>
</dbReference>
<dbReference type="SMART" id="SM00855">
    <property type="entry name" value="PGAM"/>
    <property type="match status" value="1"/>
</dbReference>
<reference evidence="3" key="1">
    <citation type="journal article" date="2013" name="Genome Biol.">
        <title>Reference genomes and transcriptomes of Nicotiana sylvestris and Nicotiana tomentosiformis.</title>
        <authorList>
            <person name="Sierro N."/>
            <person name="Battey J.N."/>
            <person name="Ouadi S."/>
            <person name="Bovet L."/>
            <person name="Goepfert S."/>
            <person name="Bakaher N."/>
            <person name="Peitsch M.C."/>
            <person name="Ivanov N.V."/>
        </authorList>
    </citation>
    <scope>NUCLEOTIDE SEQUENCE [LARGE SCALE GENOMIC DNA]</scope>
</reference>
<dbReference type="RefSeq" id="XP_009771138.1">
    <property type="nucleotide sequence ID" value="XM_009772836.1"/>
</dbReference>
<dbReference type="InterPro" id="IPR013078">
    <property type="entry name" value="His_Pase_superF_clade-1"/>
</dbReference>
<evidence type="ECO:0000313" key="4">
    <source>
        <dbReference type="RefSeq" id="XP_009771138.1"/>
    </source>
</evidence>
<dbReference type="GeneID" id="104221714"/>
<dbReference type="eggNOG" id="ENOG502QTHF">
    <property type="taxonomic scope" value="Eukaryota"/>
</dbReference>
<dbReference type="PANTHER" id="PTHR46192">
    <property type="entry name" value="BROAD-RANGE ACID PHOSPHATASE DET1"/>
    <property type="match status" value="1"/>
</dbReference>
<reference evidence="4" key="2">
    <citation type="submission" date="2025-08" db="UniProtKB">
        <authorList>
            <consortium name="RefSeq"/>
        </authorList>
    </citation>
    <scope>IDENTIFICATION</scope>
    <source>
        <tissue evidence="4">Leaf</tissue>
    </source>
</reference>
<dbReference type="KEGG" id="nsy:104221714"/>